<gene>
    <name evidence="3" type="ORF">CFX0092_A0546</name>
</gene>
<dbReference type="EMBL" id="LN890655">
    <property type="protein sequence ID" value="CUS02424.2"/>
    <property type="molecule type" value="Genomic_DNA"/>
</dbReference>
<evidence type="ECO:0000313" key="3">
    <source>
        <dbReference type="EMBL" id="CUS02424.2"/>
    </source>
</evidence>
<dbReference type="GO" id="GO:0016791">
    <property type="term" value="F:phosphatase activity"/>
    <property type="evidence" value="ECO:0007669"/>
    <property type="project" value="TreeGrafter"/>
</dbReference>
<dbReference type="KEGG" id="pbf:CFX0092_A0546"/>
<dbReference type="OrthoDB" id="9781415at2"/>
<dbReference type="Gene3D" id="3.40.50.1240">
    <property type="entry name" value="Phosphoglycerate mutase-like"/>
    <property type="match status" value="1"/>
</dbReference>
<protein>
    <submittedName>
        <fullName evidence="3">Phosphoglycerate mutase</fullName>
        <ecNumber evidence="3">5.4.2.-</ecNumber>
    </submittedName>
</protein>
<feature type="active site" description="Proton donor/acceptor" evidence="1">
    <location>
        <position position="83"/>
    </location>
</feature>
<dbReference type="InterPro" id="IPR050275">
    <property type="entry name" value="PGM_Phosphatase"/>
</dbReference>
<dbReference type="GO" id="GO:0016853">
    <property type="term" value="F:isomerase activity"/>
    <property type="evidence" value="ECO:0007669"/>
    <property type="project" value="UniProtKB-KW"/>
</dbReference>
<dbReference type="SUPFAM" id="SSF53254">
    <property type="entry name" value="Phosphoglycerate mutase-like"/>
    <property type="match status" value="1"/>
</dbReference>
<dbReference type="InterPro" id="IPR029033">
    <property type="entry name" value="His_PPase_superfam"/>
</dbReference>
<evidence type="ECO:0000313" key="4">
    <source>
        <dbReference type="Proteomes" id="UP000215027"/>
    </source>
</evidence>
<dbReference type="InterPro" id="IPR013078">
    <property type="entry name" value="His_Pase_superF_clade-1"/>
</dbReference>
<accession>A0A160SZ76</accession>
<reference evidence="3" key="1">
    <citation type="submission" date="2016-01" db="EMBL/GenBank/DDBJ databases">
        <authorList>
            <person name="Mcilroy J.S."/>
            <person name="Karst M S."/>
            <person name="Albertsen M."/>
        </authorList>
    </citation>
    <scope>NUCLEOTIDE SEQUENCE</scope>
    <source>
        <strain evidence="3">Cfx-K</strain>
    </source>
</reference>
<organism evidence="3 4">
    <name type="scientific">Candidatus Promineifilum breve</name>
    <dbReference type="NCBI Taxonomy" id="1806508"/>
    <lineage>
        <taxon>Bacteria</taxon>
        <taxon>Bacillati</taxon>
        <taxon>Chloroflexota</taxon>
        <taxon>Ardenticatenia</taxon>
        <taxon>Candidatus Promineifilales</taxon>
        <taxon>Candidatus Promineifilaceae</taxon>
        <taxon>Candidatus Promineifilum</taxon>
    </lineage>
</organism>
<keyword evidence="4" id="KW-1185">Reference proteome</keyword>
<dbReference type="EC" id="5.4.2.-" evidence="3"/>
<dbReference type="Pfam" id="PF00300">
    <property type="entry name" value="His_Phos_1"/>
    <property type="match status" value="1"/>
</dbReference>
<feature type="binding site" evidence="2">
    <location>
        <begin position="9"/>
        <end position="16"/>
    </location>
    <ligand>
        <name>substrate</name>
    </ligand>
</feature>
<dbReference type="RefSeq" id="WP_095042037.1">
    <property type="nucleotide sequence ID" value="NZ_LN890655.1"/>
</dbReference>
<dbReference type="GO" id="GO:0005737">
    <property type="term" value="C:cytoplasm"/>
    <property type="evidence" value="ECO:0007669"/>
    <property type="project" value="TreeGrafter"/>
</dbReference>
<dbReference type="PANTHER" id="PTHR48100">
    <property type="entry name" value="BROAD-SPECIFICITY PHOSPHATASE YOR283W-RELATED"/>
    <property type="match status" value="1"/>
</dbReference>
<dbReference type="SMART" id="SM00855">
    <property type="entry name" value="PGAM"/>
    <property type="match status" value="1"/>
</dbReference>
<evidence type="ECO:0000256" key="1">
    <source>
        <dbReference type="PIRSR" id="PIRSR613078-1"/>
    </source>
</evidence>
<proteinExistence type="predicted"/>
<keyword evidence="3" id="KW-0413">Isomerase</keyword>
<evidence type="ECO:0000256" key="2">
    <source>
        <dbReference type="PIRSR" id="PIRSR613078-2"/>
    </source>
</evidence>
<sequence>MSTHLIFIRHAQSTWNELRRWQGHADPPLAESGREQARLLARRLATWRIDHIYTSDLRRAAETAGIVGEQMGLTPTPSAIWRERGFGALEGLTSEEIAAQFPEAWAARMFGPITGIPGAEVQEAVIARARAGVAGLLQNHPGQTVAVVSHGGLILTTLVNLLGLPPSGHALLTVGGNTAISRVVVDGEHVRLMSMNDAAHLELWLGEPV</sequence>
<name>A0A160SZ76_9CHLR</name>
<dbReference type="CDD" id="cd07067">
    <property type="entry name" value="HP_PGM_like"/>
    <property type="match status" value="1"/>
</dbReference>
<dbReference type="AlphaFoldDB" id="A0A160SZ76"/>
<dbReference type="Proteomes" id="UP000215027">
    <property type="component" value="Chromosome I"/>
</dbReference>
<dbReference type="PANTHER" id="PTHR48100:SF1">
    <property type="entry name" value="HISTIDINE PHOSPHATASE FAMILY PROTEIN-RELATED"/>
    <property type="match status" value="1"/>
</dbReference>
<feature type="active site" description="Tele-phosphohistidine intermediate" evidence="1">
    <location>
        <position position="10"/>
    </location>
</feature>
<feature type="binding site" evidence="2">
    <location>
        <position position="59"/>
    </location>
    <ligand>
        <name>substrate</name>
    </ligand>
</feature>